<dbReference type="InterPro" id="IPR001499">
    <property type="entry name" value="GPCR_STE3"/>
</dbReference>
<keyword evidence="8" id="KW-0675">Receptor</keyword>
<keyword evidence="5 10" id="KW-1133">Transmembrane helix</keyword>
<comment type="subcellular location">
    <subcellularLocation>
        <location evidence="1">Membrane</location>
        <topology evidence="1">Multi-pass membrane protein</topology>
    </subcellularLocation>
</comment>
<organism evidence="11">
    <name type="scientific">Eremomyces bilateralis CBS 781.70</name>
    <dbReference type="NCBI Taxonomy" id="1392243"/>
    <lineage>
        <taxon>Eukaryota</taxon>
        <taxon>Fungi</taxon>
        <taxon>Dikarya</taxon>
        <taxon>Ascomycota</taxon>
        <taxon>Pezizomycotina</taxon>
        <taxon>Dothideomycetes</taxon>
        <taxon>Dothideomycetes incertae sedis</taxon>
        <taxon>Eremomycetales</taxon>
        <taxon>Eremomycetaceae</taxon>
        <taxon>Eremomyces</taxon>
    </lineage>
</organism>
<accession>A0A6G1FRM3</accession>
<protein>
    <submittedName>
        <fullName evidence="11 13">STE3-domain-containing protein</fullName>
    </submittedName>
</protein>
<evidence type="ECO:0000313" key="12">
    <source>
        <dbReference type="Proteomes" id="UP000504638"/>
    </source>
</evidence>
<keyword evidence="3" id="KW-0589">Pheromone response</keyword>
<keyword evidence="4 10" id="KW-0812">Transmembrane</keyword>
<feature type="transmembrane region" description="Helical" evidence="10">
    <location>
        <begin position="55"/>
        <end position="74"/>
    </location>
</feature>
<keyword evidence="7 10" id="KW-0472">Membrane</keyword>
<dbReference type="PANTHER" id="PTHR28097">
    <property type="entry name" value="PHEROMONE A FACTOR RECEPTOR"/>
    <property type="match status" value="1"/>
</dbReference>
<dbReference type="CDD" id="cd14966">
    <property type="entry name" value="7tmD_STE3"/>
    <property type="match status" value="1"/>
</dbReference>
<evidence type="ECO:0000256" key="7">
    <source>
        <dbReference type="ARBA" id="ARBA00023136"/>
    </source>
</evidence>
<dbReference type="GO" id="GO:0004932">
    <property type="term" value="F:mating-type factor pheromone receptor activity"/>
    <property type="evidence" value="ECO:0007669"/>
    <property type="project" value="InterPro"/>
</dbReference>
<dbReference type="GO" id="GO:0000750">
    <property type="term" value="P:pheromone-dependent signal transduction involved in conjugation with cellular fusion"/>
    <property type="evidence" value="ECO:0007669"/>
    <property type="project" value="TreeGrafter"/>
</dbReference>
<reference evidence="13" key="3">
    <citation type="submission" date="2025-04" db="UniProtKB">
        <authorList>
            <consortium name="RefSeq"/>
        </authorList>
    </citation>
    <scope>IDENTIFICATION</scope>
    <source>
        <strain evidence="13">CBS 781.70</strain>
    </source>
</reference>
<gene>
    <name evidence="11 13" type="ORF">P152DRAFT_222588</name>
</gene>
<feature type="transmembrane region" description="Helical" evidence="10">
    <location>
        <begin position="227"/>
        <end position="252"/>
    </location>
</feature>
<reference evidence="11 13" key="1">
    <citation type="submission" date="2020-01" db="EMBL/GenBank/DDBJ databases">
        <authorList>
            <consortium name="DOE Joint Genome Institute"/>
            <person name="Haridas S."/>
            <person name="Albert R."/>
            <person name="Binder M."/>
            <person name="Bloem J."/>
            <person name="Labutti K."/>
            <person name="Salamov A."/>
            <person name="Andreopoulos B."/>
            <person name="Baker S.E."/>
            <person name="Barry K."/>
            <person name="Bills G."/>
            <person name="Bluhm B.H."/>
            <person name="Cannon C."/>
            <person name="Castanera R."/>
            <person name="Culley D.E."/>
            <person name="Daum C."/>
            <person name="Ezra D."/>
            <person name="Gonzalez J.B."/>
            <person name="Henrissat B."/>
            <person name="Kuo A."/>
            <person name="Liang C."/>
            <person name="Lipzen A."/>
            <person name="Lutzoni F."/>
            <person name="Magnuson J."/>
            <person name="Mondo S."/>
            <person name="Nolan M."/>
            <person name="Ohm R."/>
            <person name="Pangilinan J."/>
            <person name="Park H.-J."/>
            <person name="Ramirez L."/>
            <person name="Alfaro M."/>
            <person name="Sun H."/>
            <person name="Tritt A."/>
            <person name="Yoshinaga Y."/>
            <person name="Zwiers L.-H."/>
            <person name="Turgeon B.G."/>
            <person name="Goodwin S.B."/>
            <person name="Spatafora J.W."/>
            <person name="Crous P.W."/>
            <person name="Grigoriev I.V."/>
        </authorList>
    </citation>
    <scope>NUCLEOTIDE SEQUENCE</scope>
    <source>
        <strain evidence="11 13">CBS 781.70</strain>
    </source>
</reference>
<keyword evidence="6" id="KW-0297">G-protein coupled receptor</keyword>
<evidence type="ECO:0000313" key="11">
    <source>
        <dbReference type="EMBL" id="KAF1808444.1"/>
    </source>
</evidence>
<feature type="transmembrane region" description="Helical" evidence="10">
    <location>
        <begin position="94"/>
        <end position="117"/>
    </location>
</feature>
<dbReference type="GO" id="GO:0005886">
    <property type="term" value="C:plasma membrane"/>
    <property type="evidence" value="ECO:0007669"/>
    <property type="project" value="TreeGrafter"/>
</dbReference>
<keyword evidence="9" id="KW-0807">Transducer</keyword>
<dbReference type="Proteomes" id="UP000504638">
    <property type="component" value="Unplaced"/>
</dbReference>
<dbReference type="PRINTS" id="PR00899">
    <property type="entry name" value="GPCRSTE3"/>
</dbReference>
<evidence type="ECO:0000256" key="4">
    <source>
        <dbReference type="ARBA" id="ARBA00022692"/>
    </source>
</evidence>
<comment type="similarity">
    <text evidence="2">Belongs to the G-protein coupled receptor 4 family.</text>
</comment>
<dbReference type="GeneID" id="54415069"/>
<feature type="transmembrane region" description="Helical" evidence="10">
    <location>
        <begin position="20"/>
        <end position="43"/>
    </location>
</feature>
<evidence type="ECO:0000256" key="3">
    <source>
        <dbReference type="ARBA" id="ARBA00022507"/>
    </source>
</evidence>
<keyword evidence="12" id="KW-1185">Reference proteome</keyword>
<evidence type="ECO:0000313" key="13">
    <source>
        <dbReference type="RefSeq" id="XP_033530075.1"/>
    </source>
</evidence>
<evidence type="ECO:0000256" key="1">
    <source>
        <dbReference type="ARBA" id="ARBA00004141"/>
    </source>
</evidence>
<dbReference type="RefSeq" id="XP_033530075.1">
    <property type="nucleotide sequence ID" value="XM_033674499.1"/>
</dbReference>
<name>A0A6G1FRM3_9PEZI</name>
<reference evidence="13" key="2">
    <citation type="submission" date="2020-04" db="EMBL/GenBank/DDBJ databases">
        <authorList>
            <consortium name="NCBI Genome Project"/>
        </authorList>
    </citation>
    <scope>NUCLEOTIDE SEQUENCE</scope>
    <source>
        <strain evidence="13">CBS 781.70</strain>
    </source>
</reference>
<evidence type="ECO:0000256" key="10">
    <source>
        <dbReference type="SAM" id="Phobius"/>
    </source>
</evidence>
<evidence type="ECO:0000256" key="8">
    <source>
        <dbReference type="ARBA" id="ARBA00023170"/>
    </source>
</evidence>
<sequence>MDHPEFLPRSHQNLTIEPLYPAAVLIAIFSFMAVVLDIAPFYWHLKHRNTGAYCLIMWFIVLNIFNVINAMVWPRDNIADWWSGVGLCDVEIRVITGSGVGIPCSLIIILSALARVLDTDNTVVVPSRKDRIRRIVKELLLCFGVPVLHIVLSYVVQANRFYVFGIAGCYFSHDWSWLAIVLVTSWPIIATLVASYYAVLVIYRIYRYRQGFASVLRAAETSKSRFIRLYLMAGVCILVVLPIYTYLLVFYLTMGVSPYSWERAHEDITRIHMVPSQGTIPVDRYAQLVGGYLTFFIFGLGQDAVQLYSSWYHKSGLDRVVPDMRRLKSITSSLRTRSSFSSMAKSVSRKFSTQGDIHVTCSWSVTETTQPAGSPEHPRAQTGGDKFHWSFDEEMGGNYNVGSMRWTNAFQFFSRFRNRSSGAGGPTPPPKEVPRLDIQRFSQDAACETDLSPMTKEAANAHL</sequence>
<dbReference type="EMBL" id="ML975184">
    <property type="protein sequence ID" value="KAF1808444.1"/>
    <property type="molecule type" value="Genomic_DNA"/>
</dbReference>
<dbReference type="AlphaFoldDB" id="A0A6G1FRM3"/>
<evidence type="ECO:0000256" key="5">
    <source>
        <dbReference type="ARBA" id="ARBA00022989"/>
    </source>
</evidence>
<dbReference type="OrthoDB" id="2874149at2759"/>
<evidence type="ECO:0000256" key="6">
    <source>
        <dbReference type="ARBA" id="ARBA00023040"/>
    </source>
</evidence>
<dbReference type="Pfam" id="PF02076">
    <property type="entry name" value="STE3"/>
    <property type="match status" value="1"/>
</dbReference>
<feature type="transmembrane region" description="Helical" evidence="10">
    <location>
        <begin position="177"/>
        <end position="206"/>
    </location>
</feature>
<dbReference type="PANTHER" id="PTHR28097:SF1">
    <property type="entry name" value="PHEROMONE A FACTOR RECEPTOR"/>
    <property type="match status" value="1"/>
</dbReference>
<feature type="transmembrane region" description="Helical" evidence="10">
    <location>
        <begin position="138"/>
        <end position="157"/>
    </location>
</feature>
<proteinExistence type="inferred from homology"/>
<evidence type="ECO:0000256" key="9">
    <source>
        <dbReference type="ARBA" id="ARBA00023224"/>
    </source>
</evidence>
<evidence type="ECO:0000256" key="2">
    <source>
        <dbReference type="ARBA" id="ARBA00011085"/>
    </source>
</evidence>